<dbReference type="Proteomes" id="UP000831786">
    <property type="component" value="Chromosome"/>
</dbReference>
<keyword evidence="2" id="KW-1185">Reference proteome</keyword>
<gene>
    <name evidence="1" type="ORF">MUN78_02980</name>
</gene>
<protein>
    <submittedName>
        <fullName evidence="1">Uncharacterized protein</fullName>
    </submittedName>
</protein>
<reference evidence="1 2" key="1">
    <citation type="submission" date="2022-04" db="EMBL/GenBank/DDBJ databases">
        <title>Leucobacter sp. isolated from rhizosphere of garlic.</title>
        <authorList>
            <person name="Won M."/>
            <person name="Lee C.-M."/>
            <person name="Woen H.-Y."/>
            <person name="Kwon S.-W."/>
        </authorList>
    </citation>
    <scope>NUCLEOTIDE SEQUENCE [LARGE SCALE GENOMIC DNA]</scope>
    <source>
        <strain evidence="1 2">H21R-40</strain>
    </source>
</reference>
<dbReference type="RefSeq" id="WP_244728697.1">
    <property type="nucleotide sequence ID" value="NZ_CP095045.1"/>
</dbReference>
<evidence type="ECO:0000313" key="1">
    <source>
        <dbReference type="EMBL" id="UOQ57817.1"/>
    </source>
</evidence>
<dbReference type="EMBL" id="CP095045">
    <property type="protein sequence ID" value="UOQ57817.1"/>
    <property type="molecule type" value="Genomic_DNA"/>
</dbReference>
<sequence length="178" mass="19542">MRLEVTTDIGRLGDLEVLAQELQDQAGTFARRTPSIHGVLGLCLRSLPAEVNRRSFTRFDRRGDALDIDLSVPEESLGGATVDQQRELMGSELRGLLTSGFASRAAPWTAEQRSLLRTAGEELLQSIGWVNGRRQRATRRLSAGHALAEVSNDTGLPLGEVEDLYADLITRTDTTVNR</sequence>
<name>A0ABY4FNF9_9MICO</name>
<organism evidence="1 2">
    <name type="scientific">Leucobacter allii</name>
    <dbReference type="NCBI Taxonomy" id="2932247"/>
    <lineage>
        <taxon>Bacteria</taxon>
        <taxon>Bacillati</taxon>
        <taxon>Actinomycetota</taxon>
        <taxon>Actinomycetes</taxon>
        <taxon>Micrococcales</taxon>
        <taxon>Microbacteriaceae</taxon>
        <taxon>Leucobacter</taxon>
    </lineage>
</organism>
<proteinExistence type="predicted"/>
<evidence type="ECO:0000313" key="2">
    <source>
        <dbReference type="Proteomes" id="UP000831786"/>
    </source>
</evidence>
<accession>A0ABY4FNF9</accession>